<comment type="caution">
    <text evidence="1">The sequence shown here is derived from an EMBL/GenBank/DDBJ whole genome shotgun (WGS) entry which is preliminary data.</text>
</comment>
<organism evidence="1 2">
    <name type="scientific">Ramazzottius varieornatus</name>
    <name type="common">Water bear</name>
    <name type="synonym">Tardigrade</name>
    <dbReference type="NCBI Taxonomy" id="947166"/>
    <lineage>
        <taxon>Eukaryota</taxon>
        <taxon>Metazoa</taxon>
        <taxon>Ecdysozoa</taxon>
        <taxon>Tardigrada</taxon>
        <taxon>Eutardigrada</taxon>
        <taxon>Parachela</taxon>
        <taxon>Hypsibioidea</taxon>
        <taxon>Ramazzottiidae</taxon>
        <taxon>Ramazzottius</taxon>
    </lineage>
</organism>
<dbReference type="Proteomes" id="UP000186922">
    <property type="component" value="Unassembled WGS sequence"/>
</dbReference>
<accession>A0A1D1WAC4</accession>
<reference evidence="1 2" key="1">
    <citation type="journal article" date="2016" name="Nat. Commun.">
        <title>Extremotolerant tardigrade genome and improved radiotolerance of human cultured cells by tardigrade-unique protein.</title>
        <authorList>
            <person name="Hashimoto T."/>
            <person name="Horikawa D.D."/>
            <person name="Saito Y."/>
            <person name="Kuwahara H."/>
            <person name="Kozuka-Hata H."/>
            <person name="Shin-I T."/>
            <person name="Minakuchi Y."/>
            <person name="Ohishi K."/>
            <person name="Motoyama A."/>
            <person name="Aizu T."/>
            <person name="Enomoto A."/>
            <person name="Kondo K."/>
            <person name="Tanaka S."/>
            <person name="Hara Y."/>
            <person name="Koshikawa S."/>
            <person name="Sagara H."/>
            <person name="Miura T."/>
            <person name="Yokobori S."/>
            <person name="Miyagawa K."/>
            <person name="Suzuki Y."/>
            <person name="Kubo T."/>
            <person name="Oyama M."/>
            <person name="Kohara Y."/>
            <person name="Fujiyama A."/>
            <person name="Arakawa K."/>
            <person name="Katayama T."/>
            <person name="Toyoda A."/>
            <person name="Kunieda T."/>
        </authorList>
    </citation>
    <scope>NUCLEOTIDE SEQUENCE [LARGE SCALE GENOMIC DNA]</scope>
    <source>
        <strain evidence="1 2">YOKOZUNA-1</strain>
    </source>
</reference>
<dbReference type="EMBL" id="BDGG01000017">
    <property type="protein sequence ID" value="GAV08179.1"/>
    <property type="molecule type" value="Genomic_DNA"/>
</dbReference>
<protein>
    <submittedName>
        <fullName evidence="1">Uncharacterized protein</fullName>
    </submittedName>
</protein>
<evidence type="ECO:0000313" key="1">
    <source>
        <dbReference type="EMBL" id="GAV08179.1"/>
    </source>
</evidence>
<dbReference type="AlphaFoldDB" id="A0A1D1WAC4"/>
<proteinExistence type="predicted"/>
<sequence>MVEYQKYTTINMEQALTGLELAGRVMAVDVTERKVKLPLCVGAGQPQCIQKHGCLSVTLLHLDGFCHWQHFCFMTTNSQGEHAPT</sequence>
<evidence type="ECO:0000313" key="2">
    <source>
        <dbReference type="Proteomes" id="UP000186922"/>
    </source>
</evidence>
<gene>
    <name evidence="1" type="primary">RvY_17910-1</name>
    <name evidence="1" type="synonym">RvY_17910.1</name>
    <name evidence="1" type="ORF">RvY_17910</name>
</gene>
<name>A0A1D1WAC4_RAMVA</name>
<keyword evidence="2" id="KW-1185">Reference proteome</keyword>